<dbReference type="AlphaFoldDB" id="A0A4D6M5K2"/>
<proteinExistence type="predicted"/>
<dbReference type="Proteomes" id="UP000501690">
    <property type="component" value="Linkage Group LG6"/>
</dbReference>
<name>A0A4D6M5K2_VIGUN</name>
<sequence>MALAQAKEAFRSSYRLSLRRDCLQRVLQVSRILAWARSPRLSETAFRPKERPLA</sequence>
<accession>A0A4D6M5K2</accession>
<keyword evidence="2" id="KW-1185">Reference proteome</keyword>
<gene>
    <name evidence="1" type="ORF">DEO72_LG6g735</name>
</gene>
<reference evidence="1 2" key="1">
    <citation type="submission" date="2019-04" db="EMBL/GenBank/DDBJ databases">
        <title>An improved genome assembly and genetic linkage map for asparagus bean, Vigna unguiculata ssp. sesquipedialis.</title>
        <authorList>
            <person name="Xia Q."/>
            <person name="Zhang R."/>
            <person name="Dong Y."/>
        </authorList>
    </citation>
    <scope>NUCLEOTIDE SEQUENCE [LARGE SCALE GENOMIC DNA]</scope>
    <source>
        <tissue evidence="1">Leaf</tissue>
    </source>
</reference>
<organism evidence="1 2">
    <name type="scientific">Vigna unguiculata</name>
    <name type="common">Cowpea</name>
    <dbReference type="NCBI Taxonomy" id="3917"/>
    <lineage>
        <taxon>Eukaryota</taxon>
        <taxon>Viridiplantae</taxon>
        <taxon>Streptophyta</taxon>
        <taxon>Embryophyta</taxon>
        <taxon>Tracheophyta</taxon>
        <taxon>Spermatophyta</taxon>
        <taxon>Magnoliopsida</taxon>
        <taxon>eudicotyledons</taxon>
        <taxon>Gunneridae</taxon>
        <taxon>Pentapetalae</taxon>
        <taxon>rosids</taxon>
        <taxon>fabids</taxon>
        <taxon>Fabales</taxon>
        <taxon>Fabaceae</taxon>
        <taxon>Papilionoideae</taxon>
        <taxon>50 kb inversion clade</taxon>
        <taxon>NPAAA clade</taxon>
        <taxon>indigoferoid/millettioid clade</taxon>
        <taxon>Phaseoleae</taxon>
        <taxon>Vigna</taxon>
    </lineage>
</organism>
<evidence type="ECO:0000313" key="2">
    <source>
        <dbReference type="Proteomes" id="UP000501690"/>
    </source>
</evidence>
<dbReference type="EMBL" id="CP039350">
    <property type="protein sequence ID" value="QCD96033.1"/>
    <property type="molecule type" value="Genomic_DNA"/>
</dbReference>
<evidence type="ECO:0000313" key="1">
    <source>
        <dbReference type="EMBL" id="QCD96033.1"/>
    </source>
</evidence>
<protein>
    <submittedName>
        <fullName evidence="1">Uncharacterized protein</fullName>
    </submittedName>
</protein>